<evidence type="ECO:0000256" key="6">
    <source>
        <dbReference type="ARBA" id="ARBA00023136"/>
    </source>
</evidence>
<evidence type="ECO:0000313" key="9">
    <source>
        <dbReference type="Proteomes" id="UP000037600"/>
    </source>
</evidence>
<keyword evidence="9" id="KW-1185">Reference proteome</keyword>
<dbReference type="EMBL" id="LAZL01000026">
    <property type="protein sequence ID" value="KMT64355.1"/>
    <property type="molecule type" value="Genomic_DNA"/>
</dbReference>
<accession>A0A0J8GNH9</accession>
<dbReference type="Proteomes" id="UP000037600">
    <property type="component" value="Unassembled WGS sequence"/>
</dbReference>
<comment type="similarity">
    <text evidence="1 7">Belongs to the Lgt family.</text>
</comment>
<sequence length="271" mass="30691">MNEYWIFPAIDPIIVSIGPIALRWYGLMYLLGFVGAMYFANRRVGQHDCYWNKEQISDFLFYGFLGVVLGGRIGYVLFYQFEHFISDPLYLFDIMSGGMSFHGGFLGVVAAMFWFAYKTNTKFLQVADFIAPMIPIGLFFGRIGNFINAELWGRQADVPWAIIFPNAGGIPRHPSQLYECILEGLVLFIILNLYRQKPRPVGAVAALFAIGYGSFRFIVEYFREPDAHLQDFMNGYITMGQLLSLPMVIVGLIVIVFAYTKNKSNSGVNPA</sequence>
<comment type="catalytic activity">
    <reaction evidence="7">
        <text>L-cysteinyl-[prolipoprotein] + a 1,2-diacyl-sn-glycero-3-phospho-(1'-sn-glycerol) = an S-1,2-diacyl-sn-glyceryl-L-cysteinyl-[prolipoprotein] + sn-glycerol 1-phosphate + H(+)</text>
        <dbReference type="Rhea" id="RHEA:56712"/>
        <dbReference type="Rhea" id="RHEA-COMP:14679"/>
        <dbReference type="Rhea" id="RHEA-COMP:14680"/>
        <dbReference type="ChEBI" id="CHEBI:15378"/>
        <dbReference type="ChEBI" id="CHEBI:29950"/>
        <dbReference type="ChEBI" id="CHEBI:57685"/>
        <dbReference type="ChEBI" id="CHEBI:64716"/>
        <dbReference type="ChEBI" id="CHEBI:140658"/>
        <dbReference type="EC" id="2.5.1.145"/>
    </reaction>
</comment>
<name>A0A0J8GNH9_9ALTE</name>
<comment type="function">
    <text evidence="7">Catalyzes the transfer of the diacylglyceryl group from phosphatidylglycerol to the sulfhydryl group of the N-terminal cysteine of a prolipoprotein, the first step in the formation of mature lipoproteins.</text>
</comment>
<dbReference type="HAMAP" id="MF_01147">
    <property type="entry name" value="Lgt"/>
    <property type="match status" value="1"/>
</dbReference>
<dbReference type="RefSeq" id="WP_048694112.1">
    <property type="nucleotide sequence ID" value="NZ_KQ130498.1"/>
</dbReference>
<dbReference type="PANTHER" id="PTHR30589:SF0">
    <property type="entry name" value="PHOSPHATIDYLGLYCEROL--PROLIPOPROTEIN DIACYLGLYCERYL TRANSFERASE"/>
    <property type="match status" value="1"/>
</dbReference>
<evidence type="ECO:0000256" key="1">
    <source>
        <dbReference type="ARBA" id="ARBA00007150"/>
    </source>
</evidence>
<dbReference type="GO" id="GO:0005886">
    <property type="term" value="C:plasma membrane"/>
    <property type="evidence" value="ECO:0007669"/>
    <property type="project" value="UniProtKB-SubCell"/>
</dbReference>
<feature type="transmembrane region" description="Helical" evidence="7">
    <location>
        <begin position="59"/>
        <end position="79"/>
    </location>
</feature>
<dbReference type="GO" id="GO:0008961">
    <property type="term" value="F:phosphatidylglycerol-prolipoprotein diacylglyceryl transferase activity"/>
    <property type="evidence" value="ECO:0007669"/>
    <property type="project" value="UniProtKB-UniRule"/>
</dbReference>
<evidence type="ECO:0000256" key="5">
    <source>
        <dbReference type="ARBA" id="ARBA00022989"/>
    </source>
</evidence>
<evidence type="ECO:0000256" key="4">
    <source>
        <dbReference type="ARBA" id="ARBA00022692"/>
    </source>
</evidence>
<dbReference type="Pfam" id="PF01790">
    <property type="entry name" value="LGT"/>
    <property type="match status" value="1"/>
</dbReference>
<feature type="transmembrane region" description="Helical" evidence="7">
    <location>
        <begin position="239"/>
        <end position="259"/>
    </location>
</feature>
<evidence type="ECO:0000256" key="2">
    <source>
        <dbReference type="ARBA" id="ARBA00022475"/>
    </source>
</evidence>
<reference evidence="8 9" key="1">
    <citation type="submission" date="2015-04" db="EMBL/GenBank/DDBJ databases">
        <title>Draft Genome Sequence of the Novel Agar-Digesting Marine Bacterium Q1.</title>
        <authorList>
            <person name="Li Y."/>
            <person name="Li D."/>
            <person name="Chen G."/>
            <person name="Du Z."/>
        </authorList>
    </citation>
    <scope>NUCLEOTIDE SEQUENCE [LARGE SCALE GENOMIC DNA]</scope>
    <source>
        <strain evidence="8 9">Q1</strain>
    </source>
</reference>
<keyword evidence="2 7" id="KW-1003">Cell membrane</keyword>
<dbReference type="NCBIfam" id="TIGR00544">
    <property type="entry name" value="lgt"/>
    <property type="match status" value="1"/>
</dbReference>
<protein>
    <recommendedName>
        <fullName evidence="7">Phosphatidylglycerol--prolipoprotein diacylglyceryl transferase</fullName>
        <ecNumber evidence="7">2.5.1.145</ecNumber>
    </recommendedName>
</protein>
<keyword evidence="5 7" id="KW-1133">Transmembrane helix</keyword>
<keyword evidence="3 7" id="KW-0808">Transferase</keyword>
<feature type="transmembrane region" description="Helical" evidence="7">
    <location>
        <begin position="99"/>
        <end position="117"/>
    </location>
</feature>
<keyword evidence="4 7" id="KW-0812">Transmembrane</keyword>
<dbReference type="AlphaFoldDB" id="A0A0J8GNH9"/>
<proteinExistence type="inferred from homology"/>
<organism evidence="8 9">
    <name type="scientific">Catenovulum maritimum</name>
    <dbReference type="NCBI Taxonomy" id="1513271"/>
    <lineage>
        <taxon>Bacteria</taxon>
        <taxon>Pseudomonadati</taxon>
        <taxon>Pseudomonadota</taxon>
        <taxon>Gammaproteobacteria</taxon>
        <taxon>Alteromonadales</taxon>
        <taxon>Alteromonadaceae</taxon>
        <taxon>Catenovulum</taxon>
    </lineage>
</organism>
<dbReference type="GO" id="GO:0042158">
    <property type="term" value="P:lipoprotein biosynthetic process"/>
    <property type="evidence" value="ECO:0007669"/>
    <property type="project" value="UniProtKB-UniRule"/>
</dbReference>
<comment type="subcellular location">
    <subcellularLocation>
        <location evidence="7">Cell membrane</location>
        <topology evidence="7">Multi-pass membrane protein</topology>
    </subcellularLocation>
</comment>
<comment type="pathway">
    <text evidence="7">Protein modification; lipoprotein biosynthesis (diacylglyceryl transfer).</text>
</comment>
<gene>
    <name evidence="7" type="primary">lgt</name>
    <name evidence="8" type="ORF">XM47_14735</name>
</gene>
<feature type="transmembrane region" description="Helical" evidence="7">
    <location>
        <begin position="201"/>
        <end position="219"/>
    </location>
</feature>
<dbReference type="UniPathway" id="UPA00664"/>
<dbReference type="OrthoDB" id="871140at2"/>
<dbReference type="STRING" id="1513271.XM47_14735"/>
<evidence type="ECO:0000313" key="8">
    <source>
        <dbReference type="EMBL" id="KMT64355.1"/>
    </source>
</evidence>
<dbReference type="PROSITE" id="PS01311">
    <property type="entry name" value="LGT"/>
    <property type="match status" value="1"/>
</dbReference>
<feature type="binding site" evidence="7">
    <location>
        <position position="142"/>
    </location>
    <ligand>
        <name>a 1,2-diacyl-sn-glycero-3-phospho-(1'-sn-glycerol)</name>
        <dbReference type="ChEBI" id="CHEBI:64716"/>
    </ligand>
</feature>
<dbReference type="PANTHER" id="PTHR30589">
    <property type="entry name" value="PROLIPOPROTEIN DIACYLGLYCERYL TRANSFERASE"/>
    <property type="match status" value="1"/>
</dbReference>
<evidence type="ECO:0000256" key="3">
    <source>
        <dbReference type="ARBA" id="ARBA00022679"/>
    </source>
</evidence>
<feature type="transmembrane region" description="Helical" evidence="7">
    <location>
        <begin position="20"/>
        <end position="39"/>
    </location>
</feature>
<comment type="caution">
    <text evidence="8">The sequence shown here is derived from an EMBL/GenBank/DDBJ whole genome shotgun (WGS) entry which is preliminary data.</text>
</comment>
<evidence type="ECO:0000256" key="7">
    <source>
        <dbReference type="HAMAP-Rule" id="MF_01147"/>
    </source>
</evidence>
<dbReference type="EC" id="2.5.1.145" evidence="7"/>
<dbReference type="InterPro" id="IPR001640">
    <property type="entry name" value="Lgt"/>
</dbReference>
<dbReference type="PATRIC" id="fig|1513271.3.peg.3032"/>
<keyword evidence="8" id="KW-0449">Lipoprotein</keyword>
<keyword evidence="6 7" id="KW-0472">Membrane</keyword>